<name>A0A9P4GZ60_9PLEO</name>
<dbReference type="EMBL" id="ML978322">
    <property type="protein sequence ID" value="KAF2023826.1"/>
    <property type="molecule type" value="Genomic_DNA"/>
</dbReference>
<evidence type="ECO:0000313" key="1">
    <source>
        <dbReference type="EMBL" id="KAF2023826.1"/>
    </source>
</evidence>
<evidence type="ECO:0000313" key="2">
    <source>
        <dbReference type="Proteomes" id="UP000799777"/>
    </source>
</evidence>
<protein>
    <submittedName>
        <fullName evidence="1">Uncharacterized protein</fullName>
    </submittedName>
</protein>
<proteinExistence type="predicted"/>
<dbReference type="AlphaFoldDB" id="A0A9P4GZ60"/>
<accession>A0A9P4GZ60</accession>
<reference evidence="1" key="1">
    <citation type="journal article" date="2020" name="Stud. Mycol.">
        <title>101 Dothideomycetes genomes: a test case for predicting lifestyles and emergence of pathogens.</title>
        <authorList>
            <person name="Haridas S."/>
            <person name="Albert R."/>
            <person name="Binder M."/>
            <person name="Bloem J."/>
            <person name="Labutti K."/>
            <person name="Salamov A."/>
            <person name="Andreopoulos B."/>
            <person name="Baker S."/>
            <person name="Barry K."/>
            <person name="Bills G."/>
            <person name="Bluhm B."/>
            <person name="Cannon C."/>
            <person name="Castanera R."/>
            <person name="Culley D."/>
            <person name="Daum C."/>
            <person name="Ezra D."/>
            <person name="Gonzalez J."/>
            <person name="Henrissat B."/>
            <person name="Kuo A."/>
            <person name="Liang C."/>
            <person name="Lipzen A."/>
            <person name="Lutzoni F."/>
            <person name="Magnuson J."/>
            <person name="Mondo S."/>
            <person name="Nolan M."/>
            <person name="Ohm R."/>
            <person name="Pangilinan J."/>
            <person name="Park H.-J."/>
            <person name="Ramirez L."/>
            <person name="Alfaro M."/>
            <person name="Sun H."/>
            <person name="Tritt A."/>
            <person name="Yoshinaga Y."/>
            <person name="Zwiers L.-H."/>
            <person name="Turgeon B."/>
            <person name="Goodwin S."/>
            <person name="Spatafora J."/>
            <person name="Crous P."/>
            <person name="Grigoriev I."/>
        </authorList>
    </citation>
    <scope>NUCLEOTIDE SEQUENCE</scope>
    <source>
        <strain evidence="1">CBS 110217</strain>
    </source>
</reference>
<feature type="non-terminal residue" evidence="1">
    <location>
        <position position="1"/>
    </location>
</feature>
<comment type="caution">
    <text evidence="1">The sequence shown here is derived from an EMBL/GenBank/DDBJ whole genome shotgun (WGS) entry which is preliminary data.</text>
</comment>
<organism evidence="1 2">
    <name type="scientific">Setomelanomma holmii</name>
    <dbReference type="NCBI Taxonomy" id="210430"/>
    <lineage>
        <taxon>Eukaryota</taxon>
        <taxon>Fungi</taxon>
        <taxon>Dikarya</taxon>
        <taxon>Ascomycota</taxon>
        <taxon>Pezizomycotina</taxon>
        <taxon>Dothideomycetes</taxon>
        <taxon>Pleosporomycetidae</taxon>
        <taxon>Pleosporales</taxon>
        <taxon>Pleosporineae</taxon>
        <taxon>Phaeosphaeriaceae</taxon>
        <taxon>Setomelanomma</taxon>
    </lineage>
</organism>
<sequence>QKQSKAYRDEGLNKACTAWVDFFKLRCAEIYIRSTVAECLPRLLSCLGPLTRRNTLQTCI</sequence>
<keyword evidence="2" id="KW-1185">Reference proteome</keyword>
<gene>
    <name evidence="1" type="ORF">EK21DRAFT_80037</name>
</gene>
<dbReference type="Proteomes" id="UP000799777">
    <property type="component" value="Unassembled WGS sequence"/>
</dbReference>